<proteinExistence type="predicted"/>
<gene>
    <name evidence="1" type="ORF">DK419_13080</name>
</gene>
<dbReference type="Proteomes" id="UP000245444">
    <property type="component" value="Chromosome"/>
</dbReference>
<dbReference type="AlphaFoldDB" id="A0A2U8WLX1"/>
<dbReference type="EMBL" id="CP029553">
    <property type="protein sequence ID" value="AWN47129.1"/>
    <property type="molecule type" value="Genomic_DNA"/>
</dbReference>
<evidence type="ECO:0000313" key="2">
    <source>
        <dbReference type="Proteomes" id="UP000245444"/>
    </source>
</evidence>
<name>A0A2U8WLX1_9HYPH</name>
<accession>A0A2U8WLX1</accession>
<protein>
    <submittedName>
        <fullName evidence="1">Uncharacterized protein</fullName>
    </submittedName>
</protein>
<organism evidence="1 2">
    <name type="scientific">Methylobacterium terrae</name>
    <dbReference type="NCBI Taxonomy" id="2202827"/>
    <lineage>
        <taxon>Bacteria</taxon>
        <taxon>Pseudomonadati</taxon>
        <taxon>Pseudomonadota</taxon>
        <taxon>Alphaproteobacteria</taxon>
        <taxon>Hyphomicrobiales</taxon>
        <taxon>Methylobacteriaceae</taxon>
        <taxon>Methylobacterium</taxon>
    </lineage>
</organism>
<keyword evidence="2" id="KW-1185">Reference proteome</keyword>
<sequence>MLDLADYDLDAEASRGAEMTIHDPKTGKPTDAKVGVIGQDSAQYRASLRRIRDAVAAAPEREPADEDAQAILARARSAAAAITHWSGIGFGGAALEFSTEAAVDLGVRRPWFADQVLAFTAVRGNFGRG</sequence>
<evidence type="ECO:0000313" key="1">
    <source>
        <dbReference type="EMBL" id="AWN47129.1"/>
    </source>
</evidence>
<reference evidence="1 2" key="1">
    <citation type="submission" date="2018-05" db="EMBL/GenBank/DDBJ databases">
        <title>Complete Genome Sequence of Methylobacterium sp. 17Sr1-28.</title>
        <authorList>
            <person name="Srinivasan S."/>
        </authorList>
    </citation>
    <scope>NUCLEOTIDE SEQUENCE [LARGE SCALE GENOMIC DNA]</scope>
    <source>
        <strain evidence="1 2">17Sr1-28</strain>
    </source>
</reference>
<dbReference type="OrthoDB" id="8454346at2"/>
<dbReference type="KEGG" id="mtea:DK419_13080"/>
<dbReference type="RefSeq" id="WP_109959460.1">
    <property type="nucleotide sequence ID" value="NZ_CP029553.1"/>
</dbReference>